<reference evidence="8" key="1">
    <citation type="journal article" date="2019" name="Int. J. Syst. Evol. Microbiol.">
        <title>The Global Catalogue of Microorganisms (GCM) 10K type strain sequencing project: providing services to taxonomists for standard genome sequencing and annotation.</title>
        <authorList>
            <consortium name="The Broad Institute Genomics Platform"/>
            <consortium name="The Broad Institute Genome Sequencing Center for Infectious Disease"/>
            <person name="Wu L."/>
            <person name="Ma J."/>
        </authorList>
    </citation>
    <scope>NUCLEOTIDE SEQUENCE [LARGE SCALE GENOMIC DNA]</scope>
    <source>
        <strain evidence="8">CCM 8653</strain>
    </source>
</reference>
<evidence type="ECO:0000313" key="8">
    <source>
        <dbReference type="Proteomes" id="UP000632535"/>
    </source>
</evidence>
<proteinExistence type="predicted"/>
<evidence type="ECO:0000259" key="6">
    <source>
        <dbReference type="Pfam" id="PF06271"/>
    </source>
</evidence>
<dbReference type="PANTHER" id="PTHR38480:SF1">
    <property type="entry name" value="SLR0254 PROTEIN"/>
    <property type="match status" value="1"/>
</dbReference>
<dbReference type="Proteomes" id="UP000632535">
    <property type="component" value="Unassembled WGS sequence"/>
</dbReference>
<accession>A0ABQ2B6K7</accession>
<dbReference type="PANTHER" id="PTHR38480">
    <property type="entry name" value="SLR0254 PROTEIN"/>
    <property type="match status" value="1"/>
</dbReference>
<dbReference type="Pfam" id="PF06271">
    <property type="entry name" value="RDD"/>
    <property type="match status" value="1"/>
</dbReference>
<dbReference type="InterPro" id="IPR010432">
    <property type="entry name" value="RDD"/>
</dbReference>
<evidence type="ECO:0000256" key="1">
    <source>
        <dbReference type="ARBA" id="ARBA00004141"/>
    </source>
</evidence>
<name>A0ABQ2B6K7_9MICO</name>
<protein>
    <submittedName>
        <fullName evidence="7">Transporter</fullName>
    </submittedName>
</protein>
<sequence length="271" mass="29196">MHDGILIGEGVVLDARPASFVTRALAALLDLAVVGIVVLAVVLVGYLQLGSLDEQWLRVVFVVLSVVVMVVVPVTVETLTRGRSVGKLAAGLRVVRDDGGPVRFRHAFVRALVGVGELWLTFGSVALITSLANARGKRLGDMLAGTYVIRVRGGRGWSVPLAMPPELAAWARTADIRRLPDGLALASRQLLDRAPRLSAASRRSLADELAGRVEPYVAPGPPAGTPAEAFLHAVLHERRDRELARGRAEHERARLRAQSLHRLPYGVPDPR</sequence>
<evidence type="ECO:0000256" key="3">
    <source>
        <dbReference type="ARBA" id="ARBA00022989"/>
    </source>
</evidence>
<evidence type="ECO:0000256" key="2">
    <source>
        <dbReference type="ARBA" id="ARBA00022692"/>
    </source>
</evidence>
<keyword evidence="4 5" id="KW-0472">Membrane</keyword>
<comment type="caution">
    <text evidence="7">The sequence shown here is derived from an EMBL/GenBank/DDBJ whole genome shotgun (WGS) entry which is preliminary data.</text>
</comment>
<evidence type="ECO:0000256" key="5">
    <source>
        <dbReference type="SAM" id="Phobius"/>
    </source>
</evidence>
<feature type="transmembrane region" description="Helical" evidence="5">
    <location>
        <begin position="107"/>
        <end position="132"/>
    </location>
</feature>
<dbReference type="EMBL" id="BMDG01000007">
    <property type="protein sequence ID" value="GGI08718.1"/>
    <property type="molecule type" value="Genomic_DNA"/>
</dbReference>
<evidence type="ECO:0000256" key="4">
    <source>
        <dbReference type="ARBA" id="ARBA00023136"/>
    </source>
</evidence>
<gene>
    <name evidence="7" type="ORF">GCM10007368_22560</name>
</gene>
<feature type="domain" description="RDD" evidence="6">
    <location>
        <begin position="18"/>
        <end position="145"/>
    </location>
</feature>
<comment type="subcellular location">
    <subcellularLocation>
        <location evidence="1">Membrane</location>
        <topology evidence="1">Multi-pass membrane protein</topology>
    </subcellularLocation>
</comment>
<evidence type="ECO:0000313" key="7">
    <source>
        <dbReference type="EMBL" id="GGI08718.1"/>
    </source>
</evidence>
<organism evidence="7 8">
    <name type="scientific">Isoptericola cucumis</name>
    <dbReference type="NCBI Taxonomy" id="1776856"/>
    <lineage>
        <taxon>Bacteria</taxon>
        <taxon>Bacillati</taxon>
        <taxon>Actinomycetota</taxon>
        <taxon>Actinomycetes</taxon>
        <taxon>Micrococcales</taxon>
        <taxon>Promicromonosporaceae</taxon>
        <taxon>Isoptericola</taxon>
    </lineage>
</organism>
<dbReference type="RefSeq" id="WP_188523813.1">
    <property type="nucleotide sequence ID" value="NZ_BMDG01000007.1"/>
</dbReference>
<keyword evidence="3 5" id="KW-1133">Transmembrane helix</keyword>
<keyword evidence="2 5" id="KW-0812">Transmembrane</keyword>
<feature type="transmembrane region" description="Helical" evidence="5">
    <location>
        <begin position="20"/>
        <end position="44"/>
    </location>
</feature>
<feature type="transmembrane region" description="Helical" evidence="5">
    <location>
        <begin position="56"/>
        <end position="76"/>
    </location>
</feature>
<keyword evidence="8" id="KW-1185">Reference proteome</keyword>